<keyword evidence="2" id="KW-1185">Reference proteome</keyword>
<gene>
    <name evidence="1" type="ORF">APZ42_031236</name>
</gene>
<evidence type="ECO:0000313" key="1">
    <source>
        <dbReference type="EMBL" id="KZS05577.1"/>
    </source>
</evidence>
<dbReference type="AlphaFoldDB" id="A0A164N1X3"/>
<protein>
    <submittedName>
        <fullName evidence="1">Uncharacterized protein</fullName>
    </submittedName>
</protein>
<comment type="caution">
    <text evidence="1">The sequence shown here is derived from an EMBL/GenBank/DDBJ whole genome shotgun (WGS) entry which is preliminary data.</text>
</comment>
<dbReference type="Proteomes" id="UP000076858">
    <property type="component" value="Unassembled WGS sequence"/>
</dbReference>
<evidence type="ECO:0000313" key="2">
    <source>
        <dbReference type="Proteomes" id="UP000076858"/>
    </source>
</evidence>
<name>A0A164N1X3_9CRUS</name>
<dbReference type="EMBL" id="LRGB01002901">
    <property type="protein sequence ID" value="KZS05577.1"/>
    <property type="molecule type" value="Genomic_DNA"/>
</dbReference>
<sequence>MWLHFVLSKVGVKSQFDSPQDITIHHQTQNHLKLKHFRLRRSNKMMHMIWRSLVEAGQCNRGEQITFLSNIVIKPEI</sequence>
<proteinExistence type="predicted"/>
<organism evidence="1 2">
    <name type="scientific">Daphnia magna</name>
    <dbReference type="NCBI Taxonomy" id="35525"/>
    <lineage>
        <taxon>Eukaryota</taxon>
        <taxon>Metazoa</taxon>
        <taxon>Ecdysozoa</taxon>
        <taxon>Arthropoda</taxon>
        <taxon>Crustacea</taxon>
        <taxon>Branchiopoda</taxon>
        <taxon>Diplostraca</taxon>
        <taxon>Cladocera</taxon>
        <taxon>Anomopoda</taxon>
        <taxon>Daphniidae</taxon>
        <taxon>Daphnia</taxon>
    </lineage>
</organism>
<accession>A0A164N1X3</accession>
<reference evidence="1 2" key="1">
    <citation type="submission" date="2016-03" db="EMBL/GenBank/DDBJ databases">
        <title>EvidentialGene: Evidence-directed Construction of Genes on Genomes.</title>
        <authorList>
            <person name="Gilbert D.G."/>
            <person name="Choi J.-H."/>
            <person name="Mockaitis K."/>
            <person name="Colbourne J."/>
            <person name="Pfrender M."/>
        </authorList>
    </citation>
    <scope>NUCLEOTIDE SEQUENCE [LARGE SCALE GENOMIC DNA]</scope>
    <source>
        <strain evidence="1 2">Xinb3</strain>
        <tissue evidence="1">Complete organism</tissue>
    </source>
</reference>